<dbReference type="EMBL" id="CAUYUE010000002">
    <property type="protein sequence ID" value="CAK0742190.1"/>
    <property type="molecule type" value="Genomic_DNA"/>
</dbReference>
<evidence type="ECO:0000313" key="2">
    <source>
        <dbReference type="Proteomes" id="UP001314263"/>
    </source>
</evidence>
<dbReference type="Proteomes" id="UP001314263">
    <property type="component" value="Unassembled WGS sequence"/>
</dbReference>
<dbReference type="AlphaFoldDB" id="A0AAV1HTV1"/>
<name>A0AAV1HTV1_9CHLO</name>
<accession>A0AAV1HTV1</accession>
<protein>
    <submittedName>
        <fullName evidence="1">Uncharacterized protein</fullName>
    </submittedName>
</protein>
<gene>
    <name evidence="1" type="ORF">CVIRNUC_001378</name>
</gene>
<organism evidence="1 2">
    <name type="scientific">Coccomyxa viridis</name>
    <dbReference type="NCBI Taxonomy" id="1274662"/>
    <lineage>
        <taxon>Eukaryota</taxon>
        <taxon>Viridiplantae</taxon>
        <taxon>Chlorophyta</taxon>
        <taxon>core chlorophytes</taxon>
        <taxon>Trebouxiophyceae</taxon>
        <taxon>Trebouxiophyceae incertae sedis</taxon>
        <taxon>Coccomyxaceae</taxon>
        <taxon>Coccomyxa</taxon>
    </lineage>
</organism>
<reference evidence="1 2" key="1">
    <citation type="submission" date="2023-10" db="EMBL/GenBank/DDBJ databases">
        <authorList>
            <person name="Maclean D."/>
            <person name="Macfadyen A."/>
        </authorList>
    </citation>
    <scope>NUCLEOTIDE SEQUENCE [LARGE SCALE GENOMIC DNA]</scope>
</reference>
<keyword evidence="2" id="KW-1185">Reference proteome</keyword>
<comment type="caution">
    <text evidence="1">The sequence shown here is derived from an EMBL/GenBank/DDBJ whole genome shotgun (WGS) entry which is preliminary data.</text>
</comment>
<proteinExistence type="predicted"/>
<evidence type="ECO:0000313" key="1">
    <source>
        <dbReference type="EMBL" id="CAK0742190.1"/>
    </source>
</evidence>
<sequence>MMLKFKFEKGQEKQVRGVKTSSAYLQVERPELCTIMYMLLSKLLVLIGRLARTGVISLQQAIYRPLEVISISTNIELYKQHYTDSSVRDNTCHHATRLAHTSAADVDNLWQC</sequence>